<name>A0A5M3Q044_9GAMM</name>
<sequence length="411" mass="45032">MLTPLSARKDQRNQKSLLALAIGSLMVTSATPALSQTFTEALAGGAVSLDVRYRYEFVDQDNPLDQAHASTVRTRLGYRTDDFRGFEVFAEAEDVSAVGNENYNSTVNGKADHSVVADPTETEVNQIYVRYKGLPDTSLTYGRQRLALDNHRFIGTVGWRQNEQTFDAFIGTNESLKDTKITAGYLYNANRIFSDASSIGNFPMQAPILNVQYQGLAAGTLTAYGYLFDFTTVDANSTQNLGLRFTGGTDVTQGFKVLYTLEYAIQKDYAGNPQSFEAAYWLAEAGLAAYGLTFKVGVETLESDDGRPFQTPLATLHAMNGWADQFLVTPDDGLQDLYVSAGAAVKGVKLLAIFHDYSSDINSLSYGSELGLLAVYPIDKHYTLGAKFASYAEDGRGVDTDKAWLWGEVKF</sequence>
<dbReference type="Proteomes" id="UP000387223">
    <property type="component" value="Unassembled WGS sequence"/>
</dbReference>
<dbReference type="EMBL" id="BGZI01000012">
    <property type="protein sequence ID" value="GBO88436.1"/>
    <property type="molecule type" value="Genomic_DNA"/>
</dbReference>
<organism evidence="2 3">
    <name type="scientific">Marinobacter salsuginis</name>
    <dbReference type="NCBI Taxonomy" id="418719"/>
    <lineage>
        <taxon>Bacteria</taxon>
        <taxon>Pseudomonadati</taxon>
        <taxon>Pseudomonadota</taxon>
        <taxon>Gammaproteobacteria</taxon>
        <taxon>Pseudomonadales</taxon>
        <taxon>Marinobacteraceae</taxon>
        <taxon>Marinobacter</taxon>
    </lineage>
</organism>
<reference evidence="2 3" key="1">
    <citation type="journal article" date="2019" name="J. Gen. Appl. Microbiol.">
        <title>Aerobic degradation of cis-dichloroethene by the marine bacterium Marinobacter salsuginis strain 5N-3.</title>
        <authorList>
            <person name="Inoue Y."/>
            <person name="Fukunaga Y."/>
            <person name="Katsumata H."/>
            <person name="Ohji S."/>
            <person name="Hosoyama A."/>
            <person name="Mori K."/>
            <person name="Ando K."/>
        </authorList>
    </citation>
    <scope>NUCLEOTIDE SEQUENCE [LARGE SCALE GENOMIC DNA]</scope>
    <source>
        <strain evidence="2 3">NBRC 109114</strain>
    </source>
</reference>
<evidence type="ECO:0000259" key="1">
    <source>
        <dbReference type="Pfam" id="PF13372"/>
    </source>
</evidence>
<dbReference type="Gene3D" id="2.40.160.10">
    <property type="entry name" value="Porin"/>
    <property type="match status" value="1"/>
</dbReference>
<accession>A0A5M3Q044</accession>
<dbReference type="AlphaFoldDB" id="A0A5M3Q044"/>
<protein>
    <recommendedName>
        <fullName evidence="1">Alginate export domain-containing protein</fullName>
    </recommendedName>
</protein>
<proteinExistence type="predicted"/>
<comment type="caution">
    <text evidence="2">The sequence shown here is derived from an EMBL/GenBank/DDBJ whole genome shotgun (WGS) entry which is preliminary data.</text>
</comment>
<dbReference type="InterPro" id="IPR025388">
    <property type="entry name" value="Alginate_export_dom"/>
</dbReference>
<dbReference type="Pfam" id="PF13372">
    <property type="entry name" value="Alginate_exp"/>
    <property type="match status" value="1"/>
</dbReference>
<gene>
    <name evidence="2" type="ORF">MSSD14B_21040</name>
</gene>
<dbReference type="InterPro" id="IPR023614">
    <property type="entry name" value="Porin_dom_sf"/>
</dbReference>
<evidence type="ECO:0000313" key="3">
    <source>
        <dbReference type="Proteomes" id="UP000387223"/>
    </source>
</evidence>
<feature type="domain" description="Alginate export" evidence="1">
    <location>
        <begin position="48"/>
        <end position="171"/>
    </location>
</feature>
<evidence type="ECO:0000313" key="2">
    <source>
        <dbReference type="EMBL" id="GBO88436.1"/>
    </source>
</evidence>